<feature type="transmembrane region" description="Helical" evidence="7">
    <location>
        <begin position="72"/>
        <end position="96"/>
    </location>
</feature>
<comment type="caution">
    <text evidence="9">The sequence shown here is derived from an EMBL/GenBank/DDBJ whole genome shotgun (WGS) entry which is preliminary data.</text>
</comment>
<feature type="transmembrane region" description="Helical" evidence="7">
    <location>
        <begin position="185"/>
        <end position="208"/>
    </location>
</feature>
<evidence type="ECO:0000256" key="4">
    <source>
        <dbReference type="ARBA" id="ARBA00022692"/>
    </source>
</evidence>
<keyword evidence="5 7" id="KW-1133">Transmembrane helix</keyword>
<feature type="transmembrane region" description="Helical" evidence="7">
    <location>
        <begin position="142"/>
        <end position="164"/>
    </location>
</feature>
<reference evidence="9" key="1">
    <citation type="submission" date="2022-06" db="EMBL/GenBank/DDBJ databases">
        <title>Vallitalea longa sp. nov., an anaerobic bacterium isolated from marine sediment.</title>
        <authorList>
            <person name="Hirano S."/>
            <person name="Terahara T."/>
            <person name="Mori K."/>
            <person name="Hamada M."/>
            <person name="Matsumoto R."/>
            <person name="Kobayashi T."/>
        </authorList>
    </citation>
    <scope>NUCLEOTIDE SEQUENCE</scope>
    <source>
        <strain evidence="9">SH18-1</strain>
    </source>
</reference>
<keyword evidence="3" id="KW-1003">Cell membrane</keyword>
<dbReference type="PROSITE" id="PS50928">
    <property type="entry name" value="ABC_TM1"/>
    <property type="match status" value="1"/>
</dbReference>
<name>A0A9W5YDF4_9FIRM</name>
<accession>A0A9W5YDF4</accession>
<dbReference type="InterPro" id="IPR035906">
    <property type="entry name" value="MetI-like_sf"/>
</dbReference>
<dbReference type="Pfam" id="PF00528">
    <property type="entry name" value="BPD_transp_1"/>
    <property type="match status" value="1"/>
</dbReference>
<keyword evidence="6 7" id="KW-0472">Membrane</keyword>
<dbReference type="PANTHER" id="PTHR43744:SF8">
    <property type="entry name" value="SN-GLYCEROL-3-PHOSPHATE TRANSPORT SYSTEM PERMEASE PROTEIN UGPE"/>
    <property type="match status" value="1"/>
</dbReference>
<dbReference type="AlphaFoldDB" id="A0A9W5YDF4"/>
<dbReference type="Proteomes" id="UP001144256">
    <property type="component" value="Unassembled WGS sequence"/>
</dbReference>
<evidence type="ECO:0000313" key="9">
    <source>
        <dbReference type="EMBL" id="GKX30636.1"/>
    </source>
</evidence>
<gene>
    <name evidence="9" type="ORF">SH1V18_31160</name>
</gene>
<organism evidence="9 10">
    <name type="scientific">Vallitalea longa</name>
    <dbReference type="NCBI Taxonomy" id="2936439"/>
    <lineage>
        <taxon>Bacteria</taxon>
        <taxon>Bacillati</taxon>
        <taxon>Bacillota</taxon>
        <taxon>Clostridia</taxon>
        <taxon>Lachnospirales</taxon>
        <taxon>Vallitaleaceae</taxon>
        <taxon>Vallitalea</taxon>
    </lineage>
</organism>
<sequence length="279" mass="31201">MKRFRIKNKKICLTHILLIIVSLVWIYPFIWMVSASFKTDDEIFAKGLNLIPKNFNFDNFIRAWNNANFEAYFFNSIVVTVCTVLLVLILSAMMGYVMGRYEFKGKKVVLGIFLASMVIPLGFTIIPIYQAIKALGLMNTRIGLILAESGGSHIIFILLFAGFFKEIPKSLEEAAIMDGCGFLRIFINIMLPLSKPIIGSVVIMQFIWTWNSFLLPLVLTLSNEGLRTLAVGLYAFKGEYVVDWTGIAAGGTISLIPIIIVFVVLQKYFVEGIAGSIKG</sequence>
<dbReference type="SUPFAM" id="SSF161098">
    <property type="entry name" value="MetI-like"/>
    <property type="match status" value="1"/>
</dbReference>
<dbReference type="GO" id="GO:0055085">
    <property type="term" value="P:transmembrane transport"/>
    <property type="evidence" value="ECO:0007669"/>
    <property type="project" value="InterPro"/>
</dbReference>
<evidence type="ECO:0000256" key="1">
    <source>
        <dbReference type="ARBA" id="ARBA00004651"/>
    </source>
</evidence>
<comment type="subcellular location">
    <subcellularLocation>
        <location evidence="1 7">Cell membrane</location>
        <topology evidence="1 7">Multi-pass membrane protein</topology>
    </subcellularLocation>
</comment>
<feature type="transmembrane region" description="Helical" evidence="7">
    <location>
        <begin position="108"/>
        <end position="130"/>
    </location>
</feature>
<keyword evidence="4 7" id="KW-0812">Transmembrane</keyword>
<evidence type="ECO:0000313" key="10">
    <source>
        <dbReference type="Proteomes" id="UP001144256"/>
    </source>
</evidence>
<dbReference type="PANTHER" id="PTHR43744">
    <property type="entry name" value="ABC TRANSPORTER PERMEASE PROTEIN MG189-RELATED-RELATED"/>
    <property type="match status" value="1"/>
</dbReference>
<evidence type="ECO:0000256" key="5">
    <source>
        <dbReference type="ARBA" id="ARBA00022989"/>
    </source>
</evidence>
<dbReference type="EMBL" id="BRLB01000010">
    <property type="protein sequence ID" value="GKX30636.1"/>
    <property type="molecule type" value="Genomic_DNA"/>
</dbReference>
<dbReference type="CDD" id="cd06261">
    <property type="entry name" value="TM_PBP2"/>
    <property type="match status" value="1"/>
</dbReference>
<evidence type="ECO:0000256" key="2">
    <source>
        <dbReference type="ARBA" id="ARBA00022448"/>
    </source>
</evidence>
<evidence type="ECO:0000256" key="7">
    <source>
        <dbReference type="RuleBase" id="RU363032"/>
    </source>
</evidence>
<comment type="similarity">
    <text evidence="7">Belongs to the binding-protein-dependent transport system permease family.</text>
</comment>
<keyword evidence="2 7" id="KW-0813">Transport</keyword>
<evidence type="ECO:0000259" key="8">
    <source>
        <dbReference type="PROSITE" id="PS50928"/>
    </source>
</evidence>
<feature type="transmembrane region" description="Helical" evidence="7">
    <location>
        <begin position="12"/>
        <end position="31"/>
    </location>
</feature>
<keyword evidence="10" id="KW-1185">Reference proteome</keyword>
<dbReference type="InterPro" id="IPR000515">
    <property type="entry name" value="MetI-like"/>
</dbReference>
<feature type="transmembrane region" description="Helical" evidence="7">
    <location>
        <begin position="244"/>
        <end position="265"/>
    </location>
</feature>
<evidence type="ECO:0000256" key="3">
    <source>
        <dbReference type="ARBA" id="ARBA00022475"/>
    </source>
</evidence>
<protein>
    <submittedName>
        <fullName evidence="9">ABC transporter permease</fullName>
    </submittedName>
</protein>
<evidence type="ECO:0000256" key="6">
    <source>
        <dbReference type="ARBA" id="ARBA00023136"/>
    </source>
</evidence>
<dbReference type="GO" id="GO:0005886">
    <property type="term" value="C:plasma membrane"/>
    <property type="evidence" value="ECO:0007669"/>
    <property type="project" value="UniProtKB-SubCell"/>
</dbReference>
<dbReference type="Gene3D" id="1.10.3720.10">
    <property type="entry name" value="MetI-like"/>
    <property type="match status" value="1"/>
</dbReference>
<feature type="domain" description="ABC transmembrane type-1" evidence="8">
    <location>
        <begin position="73"/>
        <end position="265"/>
    </location>
</feature>
<proteinExistence type="inferred from homology"/>